<dbReference type="PANTHER" id="PTHR37953:SF1">
    <property type="entry name" value="UPF0127 PROTEIN MJ1496"/>
    <property type="match status" value="1"/>
</dbReference>
<sequence>MTIKIADLWIKFALSAGLIFFGQSTVMAQSNSAQVLPISATAEIAGQTFDLEVALTPEQQAMGLMNRTFLPDNRGLLFPFNPPQPASFWMRDTPIPLDIIFLLNGTVLDIARNLQPCLTELCPSYLPAFEINENTTDIGIDDIFIFQSEPQGISDTIKLPQNIFLAPVDQVIEVRGGRTSELGLQKGESVAVRPVSESSSSIQNRPTNEITEVPESPFSVCTLALGALGVGWLFKRKQNRLSKVKSCI</sequence>
<name>A0A8J7BWA4_9CYAN</name>
<keyword evidence="2" id="KW-1185">Reference proteome</keyword>
<dbReference type="PANTHER" id="PTHR37953">
    <property type="entry name" value="UPF0127 PROTEIN MJ1496"/>
    <property type="match status" value="1"/>
</dbReference>
<dbReference type="InterPro" id="IPR003795">
    <property type="entry name" value="DUF192"/>
</dbReference>
<comment type="caution">
    <text evidence="1">The sequence shown here is derived from an EMBL/GenBank/DDBJ whole genome shotgun (WGS) entry which is preliminary data.</text>
</comment>
<dbReference type="Proteomes" id="UP000629098">
    <property type="component" value="Unassembled WGS sequence"/>
</dbReference>
<dbReference type="AlphaFoldDB" id="A0A8J7BWA4"/>
<proteinExistence type="predicted"/>
<dbReference type="InterPro" id="IPR038695">
    <property type="entry name" value="Saro_0823-like_sf"/>
</dbReference>
<reference evidence="1" key="1">
    <citation type="submission" date="2020-09" db="EMBL/GenBank/DDBJ databases">
        <title>Iningainema tapete sp. nov. (Scytonemataceae, Cyanobacteria) from greenhouses in central Florida (USA) produces two types of nodularin with biosynthetic potential for microcystin-LR and anabaenopeptins.</title>
        <authorList>
            <person name="Berthold D.E."/>
            <person name="Lefler F.W."/>
            <person name="Huang I.-S."/>
            <person name="Abdulla H."/>
            <person name="Zimba P.V."/>
            <person name="Laughinghouse H.D. IV."/>
        </authorList>
    </citation>
    <scope>NUCLEOTIDE SEQUENCE</scope>
    <source>
        <strain evidence="1">BLCCT55</strain>
    </source>
</reference>
<dbReference type="RefSeq" id="WP_190825790.1">
    <property type="nucleotide sequence ID" value="NZ_CAWPPI010000025.1"/>
</dbReference>
<accession>A0A8J7BWA4</accession>
<gene>
    <name evidence="1" type="ORF">ICL16_05060</name>
</gene>
<dbReference type="Gene3D" id="2.60.120.1140">
    <property type="entry name" value="Protein of unknown function DUF192"/>
    <property type="match status" value="1"/>
</dbReference>
<dbReference type="Pfam" id="PF02643">
    <property type="entry name" value="DUF192"/>
    <property type="match status" value="1"/>
</dbReference>
<evidence type="ECO:0000313" key="2">
    <source>
        <dbReference type="Proteomes" id="UP000629098"/>
    </source>
</evidence>
<organism evidence="1 2">
    <name type="scientific">Iningainema tapete BLCC-T55</name>
    <dbReference type="NCBI Taxonomy" id="2748662"/>
    <lineage>
        <taxon>Bacteria</taxon>
        <taxon>Bacillati</taxon>
        <taxon>Cyanobacteriota</taxon>
        <taxon>Cyanophyceae</taxon>
        <taxon>Nostocales</taxon>
        <taxon>Scytonemataceae</taxon>
        <taxon>Iningainema tapete</taxon>
    </lineage>
</organism>
<evidence type="ECO:0000313" key="1">
    <source>
        <dbReference type="EMBL" id="MBD2771497.1"/>
    </source>
</evidence>
<protein>
    <submittedName>
        <fullName evidence="1">DUF192 domain-containing protein</fullName>
    </submittedName>
</protein>
<dbReference type="EMBL" id="JACXAE010000025">
    <property type="protein sequence ID" value="MBD2771497.1"/>
    <property type="molecule type" value="Genomic_DNA"/>
</dbReference>